<keyword evidence="1" id="KW-0812">Transmembrane</keyword>
<protein>
    <submittedName>
        <fullName evidence="3">Uncharacterized protein</fullName>
    </submittedName>
</protein>
<evidence type="ECO:0000313" key="3">
    <source>
        <dbReference type="WBParaSite" id="mrna-Wban_02614"/>
    </source>
</evidence>
<proteinExistence type="predicted"/>
<sequence length="51" mass="6138">MCVELNTFDVALKIILKILLLFCIYIFISDFDQMMRKFGMNNLQCTYFVLY</sequence>
<reference evidence="2" key="1">
    <citation type="submission" date="2015-03" db="EMBL/GenBank/DDBJ databases">
        <title>Wuchereria bancrofti Genome Sequencing Papua New Guinea Strain.</title>
        <authorList>
            <person name="Small S.T."/>
            <person name="Serre D."/>
            <person name="Zimmerman P.A."/>
        </authorList>
    </citation>
    <scope>NUCLEOTIDE SEQUENCE [LARGE SCALE GENOMIC DNA]</scope>
    <source>
        <strain evidence="2">pt0022</strain>
    </source>
</reference>
<dbReference type="Proteomes" id="UP000093561">
    <property type="component" value="Unassembled WGS sequence"/>
</dbReference>
<name>A0AAF5PM17_WUCBA</name>
<organism evidence="2 3">
    <name type="scientific">Wuchereria bancrofti</name>
    <dbReference type="NCBI Taxonomy" id="6293"/>
    <lineage>
        <taxon>Eukaryota</taxon>
        <taxon>Metazoa</taxon>
        <taxon>Ecdysozoa</taxon>
        <taxon>Nematoda</taxon>
        <taxon>Chromadorea</taxon>
        <taxon>Rhabditida</taxon>
        <taxon>Spirurina</taxon>
        <taxon>Spiruromorpha</taxon>
        <taxon>Filarioidea</taxon>
        <taxon>Onchocercidae</taxon>
        <taxon>Wuchereria</taxon>
    </lineage>
</organism>
<dbReference type="WBParaSite" id="mrna-Wban_02614">
    <property type="protein sequence ID" value="mrna-Wban_02614"/>
    <property type="gene ID" value="Wban_02614"/>
</dbReference>
<keyword evidence="1" id="KW-0472">Membrane</keyword>
<evidence type="ECO:0000256" key="1">
    <source>
        <dbReference type="SAM" id="Phobius"/>
    </source>
</evidence>
<reference evidence="2" key="2">
    <citation type="journal article" date="2016" name="Mol. Ecol.">
        <title>Population genomics of the filarial nematode parasite Wuchereria bancrofti from mosquitoes.</title>
        <authorList>
            <person name="Small S.T."/>
            <person name="Reimer L.J."/>
            <person name="Tisch D.J."/>
            <person name="King C.L."/>
            <person name="Christensen B.M."/>
            <person name="Siba P.M."/>
            <person name="Kazura J.W."/>
            <person name="Serre D."/>
            <person name="Zimmerman P.A."/>
        </authorList>
    </citation>
    <scope>NUCLEOTIDE SEQUENCE</scope>
    <source>
        <strain evidence="2">pt0022</strain>
    </source>
</reference>
<dbReference type="AlphaFoldDB" id="A0AAF5PM17"/>
<reference evidence="3" key="3">
    <citation type="submission" date="2024-02" db="UniProtKB">
        <authorList>
            <consortium name="WormBaseParasite"/>
        </authorList>
    </citation>
    <scope>IDENTIFICATION</scope>
    <source>
        <strain evidence="3">pt0022</strain>
    </source>
</reference>
<accession>A0AAF5PM17</accession>
<keyword evidence="1" id="KW-1133">Transmembrane helix</keyword>
<evidence type="ECO:0000313" key="2">
    <source>
        <dbReference type="Proteomes" id="UP000093561"/>
    </source>
</evidence>
<feature type="transmembrane region" description="Helical" evidence="1">
    <location>
        <begin position="14"/>
        <end position="31"/>
    </location>
</feature>